<protein>
    <recommendedName>
        <fullName evidence="3">DUF1150 family protein</fullName>
    </recommendedName>
</protein>
<reference evidence="1 2" key="1">
    <citation type="journal article" date="2014" name="Int. J. Syst. Evol. Microbiol.">
        <title>Complete genome sequence of Corynebacterium casei LMG S-19264T (=DSM 44701T), isolated from a smear-ripened cheese.</title>
        <authorList>
            <consortium name="US DOE Joint Genome Institute (JGI-PGF)"/>
            <person name="Walter F."/>
            <person name="Albersmeier A."/>
            <person name="Kalinowski J."/>
            <person name="Ruckert C."/>
        </authorList>
    </citation>
    <scope>NUCLEOTIDE SEQUENCE [LARGE SCALE GENOMIC DNA]</scope>
    <source>
        <strain evidence="1 2">CGMCC 1.15896</strain>
    </source>
</reference>
<dbReference type="Proteomes" id="UP000596977">
    <property type="component" value="Unassembled WGS sequence"/>
</dbReference>
<organism evidence="1 2">
    <name type="scientific">Pelagibacterium lentulum</name>
    <dbReference type="NCBI Taxonomy" id="2029865"/>
    <lineage>
        <taxon>Bacteria</taxon>
        <taxon>Pseudomonadati</taxon>
        <taxon>Pseudomonadota</taxon>
        <taxon>Alphaproteobacteria</taxon>
        <taxon>Hyphomicrobiales</taxon>
        <taxon>Devosiaceae</taxon>
        <taxon>Pelagibacterium</taxon>
    </lineage>
</organism>
<proteinExistence type="predicted"/>
<comment type="caution">
    <text evidence="1">The sequence shown here is derived from an EMBL/GenBank/DDBJ whole genome shotgun (WGS) entry which is preliminary data.</text>
</comment>
<evidence type="ECO:0000313" key="2">
    <source>
        <dbReference type="Proteomes" id="UP000596977"/>
    </source>
</evidence>
<sequence>MMNKSNEKRLFTEAPLGNTAQMLKVMTAAQFAALGAGDIVFWRQMNAGDLAQFVPQAGMAPADQPLELLMSADGAPVLIADSRDAILDWIEGHEVRLATLH</sequence>
<dbReference type="InterPro" id="IPR009531">
    <property type="entry name" value="DUF1150"/>
</dbReference>
<dbReference type="AlphaFoldDB" id="A0A916R6Y6"/>
<keyword evidence="2" id="KW-1185">Reference proteome</keyword>
<evidence type="ECO:0008006" key="3">
    <source>
        <dbReference type="Google" id="ProtNLM"/>
    </source>
</evidence>
<dbReference type="EMBL" id="BMKB01000001">
    <property type="protein sequence ID" value="GGA38308.1"/>
    <property type="molecule type" value="Genomic_DNA"/>
</dbReference>
<dbReference type="Pfam" id="PF06620">
    <property type="entry name" value="DUF1150"/>
    <property type="match status" value="1"/>
</dbReference>
<evidence type="ECO:0000313" key="1">
    <source>
        <dbReference type="EMBL" id="GGA38308.1"/>
    </source>
</evidence>
<name>A0A916R6Y6_9HYPH</name>
<accession>A0A916R6Y6</accession>
<gene>
    <name evidence="1" type="ORF">GCM10011499_04640</name>
</gene>